<evidence type="ECO:0000256" key="24">
    <source>
        <dbReference type="SAM" id="MobiDB-lite"/>
    </source>
</evidence>
<dbReference type="GO" id="GO:0051607">
    <property type="term" value="P:defense response to virus"/>
    <property type="evidence" value="ECO:0007669"/>
    <property type="project" value="UniProtKB-KW"/>
</dbReference>
<dbReference type="GO" id="GO:0006260">
    <property type="term" value="P:DNA replication"/>
    <property type="evidence" value="ECO:0007669"/>
    <property type="project" value="UniProtKB-KW"/>
</dbReference>
<dbReference type="GO" id="GO:0045087">
    <property type="term" value="P:innate immune response"/>
    <property type="evidence" value="ECO:0007669"/>
    <property type="project" value="UniProtKB-KW"/>
</dbReference>
<evidence type="ECO:0000256" key="10">
    <source>
        <dbReference type="ARBA" id="ARBA00022741"/>
    </source>
</evidence>
<dbReference type="Proteomes" id="UP000694397">
    <property type="component" value="Chromosome 5"/>
</dbReference>
<keyword evidence="8" id="KW-0235">DNA replication</keyword>
<dbReference type="GO" id="GO:0008832">
    <property type="term" value="F:dGTPase activity"/>
    <property type="evidence" value="ECO:0007669"/>
    <property type="project" value="TreeGrafter"/>
</dbReference>
<evidence type="ECO:0000256" key="4">
    <source>
        <dbReference type="ARBA" id="ARBA00020285"/>
    </source>
</evidence>
<dbReference type="FunFam" id="3.30.70.2760:FF:000002">
    <property type="entry name" value="SAM and HD domain-containing deoxynucleoside triphosphate triphosphohydrolase 1"/>
    <property type="match status" value="1"/>
</dbReference>
<evidence type="ECO:0000256" key="7">
    <source>
        <dbReference type="ARBA" id="ARBA00022588"/>
    </source>
</evidence>
<dbReference type="Pfam" id="PF01966">
    <property type="entry name" value="HD"/>
    <property type="match status" value="1"/>
</dbReference>
<dbReference type="PROSITE" id="PS51831">
    <property type="entry name" value="HD"/>
    <property type="match status" value="1"/>
</dbReference>
<feature type="region of interest" description="Disordered" evidence="24">
    <location>
        <begin position="600"/>
        <end position="619"/>
    </location>
</feature>
<dbReference type="GO" id="GO:0046872">
    <property type="term" value="F:metal ion binding"/>
    <property type="evidence" value="ECO:0007669"/>
    <property type="project" value="UniProtKB-KW"/>
</dbReference>
<dbReference type="SMART" id="SM00454">
    <property type="entry name" value="SAM"/>
    <property type="match status" value="1"/>
</dbReference>
<dbReference type="PANTHER" id="PTHR11373">
    <property type="entry name" value="DEOXYNUCLEOSIDE TRIPHOSPHATE TRIPHOSPHOHYDROLASE"/>
    <property type="match status" value="1"/>
</dbReference>
<dbReference type="Pfam" id="PF00536">
    <property type="entry name" value="SAM_1"/>
    <property type="match status" value="1"/>
</dbReference>
<dbReference type="SMART" id="SM00471">
    <property type="entry name" value="HDc"/>
    <property type="match status" value="1"/>
</dbReference>
<dbReference type="CDD" id="cd00077">
    <property type="entry name" value="HDc"/>
    <property type="match status" value="1"/>
</dbReference>
<feature type="domain" description="HD" evidence="26">
    <location>
        <begin position="148"/>
        <end position="266"/>
    </location>
</feature>
<evidence type="ECO:0000256" key="21">
    <source>
        <dbReference type="ARBA" id="ARBA00048183"/>
    </source>
</evidence>
<dbReference type="GO" id="GO:0005525">
    <property type="term" value="F:GTP binding"/>
    <property type="evidence" value="ECO:0007669"/>
    <property type="project" value="UniProtKB-KW"/>
</dbReference>
<keyword evidence="12" id="KW-0378">Hydrolase</keyword>
<dbReference type="GO" id="GO:0005634">
    <property type="term" value="C:nucleus"/>
    <property type="evidence" value="ECO:0007669"/>
    <property type="project" value="UniProtKB-SubCell"/>
</dbReference>
<keyword evidence="15" id="KW-0051">Antiviral defense</keyword>
<dbReference type="GO" id="GO:0045088">
    <property type="term" value="P:regulation of innate immune response"/>
    <property type="evidence" value="ECO:0007669"/>
    <property type="project" value="TreeGrafter"/>
</dbReference>
<reference evidence="27" key="3">
    <citation type="submission" date="2025-09" db="UniProtKB">
        <authorList>
            <consortium name="Ensembl"/>
        </authorList>
    </citation>
    <scope>IDENTIFICATION</scope>
</reference>
<evidence type="ECO:0000256" key="17">
    <source>
        <dbReference type="ARBA" id="ARBA00023204"/>
    </source>
</evidence>
<evidence type="ECO:0000256" key="18">
    <source>
        <dbReference type="ARBA" id="ARBA00023242"/>
    </source>
</evidence>
<evidence type="ECO:0000256" key="22">
    <source>
        <dbReference type="ARBA" id="ARBA00049174"/>
    </source>
</evidence>
<comment type="catalytic activity">
    <reaction evidence="20">
        <text>dATP + H2O = 2'-deoxyadenosine + triphosphate + H(+)</text>
        <dbReference type="Rhea" id="RHEA:67648"/>
        <dbReference type="ChEBI" id="CHEBI:15377"/>
        <dbReference type="ChEBI" id="CHEBI:15378"/>
        <dbReference type="ChEBI" id="CHEBI:17256"/>
        <dbReference type="ChEBI" id="CHEBI:18036"/>
        <dbReference type="ChEBI" id="CHEBI:61404"/>
    </reaction>
    <physiologicalReaction direction="left-to-right" evidence="20">
        <dbReference type="Rhea" id="RHEA:67649"/>
    </physiologicalReaction>
</comment>
<keyword evidence="9" id="KW-0479">Metal-binding</keyword>
<keyword evidence="28" id="KW-1185">Reference proteome</keyword>
<evidence type="ECO:0000313" key="27">
    <source>
        <dbReference type="Ensembl" id="ENSSFOP00015042102.1"/>
    </source>
</evidence>
<dbReference type="AlphaFoldDB" id="A0A8C9VCC4"/>
<dbReference type="SUPFAM" id="SSF109604">
    <property type="entry name" value="HD-domain/PDEase-like"/>
    <property type="match status" value="1"/>
</dbReference>
<evidence type="ECO:0000256" key="11">
    <source>
        <dbReference type="ARBA" id="ARBA00022763"/>
    </source>
</evidence>
<sequence>MDSGRRKRPAGDEPAGSCRSPEKLALHVDHWSVEDVCRHLRRHGLERWEQKFREEQVRGRGLQYIISEDLEKMGISPLGDRLEVLHCLRGLWQVPAENMKVFNDPIHGHIEFHPLLIHIIDTPQFQRLRHIKQLGAVYFVFPGAAHNRFEHSIGVGHLAGLLVRALRERQPELQIDHRDMLCVQIAGLCHDLGHGPFSHVFEGMFMPKARPDFRWKHEMASVEMFDHLIKANGLETVMEQHGLVLPQDLVFIKEQIGGDLDTPPSLSQEQLSTVCCALTLFVLCVQCNYQGRPKEKWFLYEIVANKRNGIDVDKWDYFARDCYHLGIQNNFDYRRFLKFVRVCEVGETKLICTRDKEAGSLYNMFHIRHCLHRRAYQHKVNYIIEAMMMEALLKANPHIQIQGSRDKMFTISTAVDDMEAYTKLTDHIFEEILHSSSAELQESRTILQNIVRRKLHKCVGETQPLQPMEVTQEELLRLANSVAQAKPRTGTDVNLQAEDFIVSVITLDYGMKGKNPIDNMRFYSKKYPTVAYKILRHQVSQFLPEKFTEQIIRVYCRKTDEKSIEVAKKYFVQWCIDNDFTKPQDVDVIAPELCAMKESWTEKDGDEEAEGGFRQHQAR</sequence>
<dbReference type="Gene3D" id="1.10.150.50">
    <property type="entry name" value="Transcription Factor, Ets-1"/>
    <property type="match status" value="1"/>
</dbReference>
<comment type="catalytic activity">
    <reaction evidence="23">
        <text>dTTP + H2O = thymidine + triphosphate + H(+)</text>
        <dbReference type="Rhea" id="RHEA:80079"/>
        <dbReference type="ChEBI" id="CHEBI:15377"/>
        <dbReference type="ChEBI" id="CHEBI:15378"/>
        <dbReference type="ChEBI" id="CHEBI:17748"/>
        <dbReference type="ChEBI" id="CHEBI:18036"/>
        <dbReference type="ChEBI" id="CHEBI:37568"/>
    </reaction>
    <physiologicalReaction direction="left-to-right" evidence="23">
        <dbReference type="Rhea" id="RHEA:80080"/>
    </physiologicalReaction>
</comment>
<keyword evidence="14" id="KW-0391">Immunity</keyword>
<dbReference type="GO" id="GO:0005694">
    <property type="term" value="C:chromosome"/>
    <property type="evidence" value="ECO:0007669"/>
    <property type="project" value="UniProtKB-SubCell"/>
</dbReference>
<evidence type="ECO:0000313" key="28">
    <source>
        <dbReference type="Proteomes" id="UP000694397"/>
    </source>
</evidence>
<dbReference type="InterPro" id="IPR006674">
    <property type="entry name" value="HD_domain"/>
</dbReference>
<keyword evidence="7" id="KW-0399">Innate immunity</keyword>
<reference evidence="27" key="2">
    <citation type="submission" date="2025-08" db="UniProtKB">
        <authorList>
            <consortium name="Ensembl"/>
        </authorList>
    </citation>
    <scope>IDENTIFICATION</scope>
</reference>
<evidence type="ECO:0000256" key="19">
    <source>
        <dbReference type="ARBA" id="ARBA00047701"/>
    </source>
</evidence>
<evidence type="ECO:0000256" key="2">
    <source>
        <dbReference type="ARBA" id="ARBA00004286"/>
    </source>
</evidence>
<dbReference type="InterPro" id="IPR050135">
    <property type="entry name" value="dGTPase-like"/>
</dbReference>
<dbReference type="OrthoDB" id="9991235at2759"/>
<name>A0A8C9VCC4_SCLFO</name>
<dbReference type="Gene3D" id="3.30.70.2760">
    <property type="match status" value="1"/>
</dbReference>
<keyword evidence="13" id="KW-0862">Zinc</keyword>
<keyword evidence="18" id="KW-0539">Nucleus</keyword>
<keyword evidence="6" id="KW-0021">Allosteric enzyme</keyword>
<evidence type="ECO:0000259" key="26">
    <source>
        <dbReference type="PROSITE" id="PS51831"/>
    </source>
</evidence>
<organism evidence="27 28">
    <name type="scientific">Scleropages formosus</name>
    <name type="common">Asian bonytongue</name>
    <name type="synonym">Osteoglossum formosum</name>
    <dbReference type="NCBI Taxonomy" id="113540"/>
    <lineage>
        <taxon>Eukaryota</taxon>
        <taxon>Metazoa</taxon>
        <taxon>Chordata</taxon>
        <taxon>Craniata</taxon>
        <taxon>Vertebrata</taxon>
        <taxon>Euteleostomi</taxon>
        <taxon>Actinopterygii</taxon>
        <taxon>Neopterygii</taxon>
        <taxon>Teleostei</taxon>
        <taxon>Osteoglossocephala</taxon>
        <taxon>Osteoglossomorpha</taxon>
        <taxon>Osteoglossiformes</taxon>
        <taxon>Osteoglossidae</taxon>
        <taxon>Scleropages</taxon>
    </lineage>
</organism>
<proteinExistence type="inferred from homology"/>
<reference evidence="27 28" key="1">
    <citation type="submission" date="2019-04" db="EMBL/GenBank/DDBJ databases">
        <authorList>
            <consortium name="Wellcome Sanger Institute Data Sharing"/>
        </authorList>
    </citation>
    <scope>NUCLEOTIDE SEQUENCE [LARGE SCALE GENOMIC DNA]</scope>
</reference>
<keyword evidence="10" id="KW-0547">Nucleotide-binding</keyword>
<dbReference type="InterPro" id="IPR013761">
    <property type="entry name" value="SAM/pointed_sf"/>
</dbReference>
<dbReference type="GO" id="GO:0006203">
    <property type="term" value="P:dGTP catabolic process"/>
    <property type="evidence" value="ECO:0007669"/>
    <property type="project" value="TreeGrafter"/>
</dbReference>
<evidence type="ECO:0000256" key="16">
    <source>
        <dbReference type="ARBA" id="ARBA00023134"/>
    </source>
</evidence>
<evidence type="ECO:0000256" key="5">
    <source>
        <dbReference type="ARBA" id="ARBA00022454"/>
    </source>
</evidence>
<comment type="catalytic activity">
    <reaction evidence="19">
        <text>dCTP + H2O = 2'-deoxycytidine + triphosphate + H(+)</text>
        <dbReference type="Rhea" id="RHEA:80083"/>
        <dbReference type="ChEBI" id="CHEBI:15377"/>
        <dbReference type="ChEBI" id="CHEBI:15378"/>
        <dbReference type="ChEBI" id="CHEBI:15698"/>
        <dbReference type="ChEBI" id="CHEBI:18036"/>
        <dbReference type="ChEBI" id="CHEBI:61481"/>
    </reaction>
    <physiologicalReaction direction="left-to-right" evidence="19">
        <dbReference type="Rhea" id="RHEA:80084"/>
    </physiologicalReaction>
</comment>
<comment type="similarity">
    <text evidence="3">Belongs to the SAMHD1 family.</text>
</comment>
<keyword evidence="17" id="KW-0234">DNA repair</keyword>
<evidence type="ECO:0000256" key="8">
    <source>
        <dbReference type="ARBA" id="ARBA00022705"/>
    </source>
</evidence>
<comment type="catalytic activity">
    <reaction evidence="21">
        <text>a 2'-deoxyribonucleoside 5'-triphosphate + H2O = a 2'-deoxyribonucleoside + triphosphate + H(+)</text>
        <dbReference type="Rhea" id="RHEA:46148"/>
        <dbReference type="ChEBI" id="CHEBI:15377"/>
        <dbReference type="ChEBI" id="CHEBI:15378"/>
        <dbReference type="ChEBI" id="CHEBI:18036"/>
        <dbReference type="ChEBI" id="CHEBI:18274"/>
        <dbReference type="ChEBI" id="CHEBI:61560"/>
    </reaction>
    <physiologicalReaction direction="left-to-right" evidence="21">
        <dbReference type="Rhea" id="RHEA:46149"/>
    </physiologicalReaction>
</comment>
<evidence type="ECO:0000256" key="23">
    <source>
        <dbReference type="ARBA" id="ARBA00049451"/>
    </source>
</evidence>
<protein>
    <recommendedName>
        <fullName evidence="4">Deoxynucleoside triphosphate triphosphohydrolase SAMHD1</fullName>
    </recommendedName>
</protein>
<comment type="catalytic activity">
    <reaction evidence="22">
        <text>dGTP + H2O = 2'-deoxyguanosine + triphosphate + H(+)</text>
        <dbReference type="Rhea" id="RHEA:15193"/>
        <dbReference type="ChEBI" id="CHEBI:15377"/>
        <dbReference type="ChEBI" id="CHEBI:15378"/>
        <dbReference type="ChEBI" id="CHEBI:17172"/>
        <dbReference type="ChEBI" id="CHEBI:18036"/>
        <dbReference type="ChEBI" id="CHEBI:61429"/>
    </reaction>
    <physiologicalReaction direction="left-to-right" evidence="22">
        <dbReference type="Rhea" id="RHEA:15194"/>
    </physiologicalReaction>
</comment>
<dbReference type="GeneTree" id="ENSGT00390000013867"/>
<dbReference type="Ensembl" id="ENSSFOT00015077241.1">
    <property type="protein sequence ID" value="ENSSFOP00015042102.1"/>
    <property type="gene ID" value="ENSSFOG00015002440.2"/>
</dbReference>
<evidence type="ECO:0000256" key="20">
    <source>
        <dbReference type="ARBA" id="ARBA00047812"/>
    </source>
</evidence>
<keyword evidence="5" id="KW-0158">Chromosome</keyword>
<dbReference type="PANTHER" id="PTHR11373:SF4">
    <property type="entry name" value="DEOXYNUCLEOSIDE TRIPHOSPHATE TRIPHOSPHOHYDROLASE SAMHD1"/>
    <property type="match status" value="1"/>
</dbReference>
<evidence type="ECO:0000256" key="3">
    <source>
        <dbReference type="ARBA" id="ARBA00005776"/>
    </source>
</evidence>
<dbReference type="InterPro" id="IPR003607">
    <property type="entry name" value="HD/PDEase_dom"/>
</dbReference>
<evidence type="ECO:0000256" key="14">
    <source>
        <dbReference type="ARBA" id="ARBA00022859"/>
    </source>
</evidence>
<comment type="subcellular location">
    <subcellularLocation>
        <location evidence="2">Chromosome</location>
    </subcellularLocation>
    <subcellularLocation>
        <location evidence="1">Nucleus</location>
    </subcellularLocation>
</comment>
<evidence type="ECO:0000256" key="15">
    <source>
        <dbReference type="ARBA" id="ARBA00023118"/>
    </source>
</evidence>
<evidence type="ECO:0000256" key="6">
    <source>
        <dbReference type="ARBA" id="ARBA00022533"/>
    </source>
</evidence>
<evidence type="ECO:0000256" key="9">
    <source>
        <dbReference type="ARBA" id="ARBA00022723"/>
    </source>
</evidence>
<dbReference type="SUPFAM" id="SSF47769">
    <property type="entry name" value="SAM/Pointed domain"/>
    <property type="match status" value="1"/>
</dbReference>
<evidence type="ECO:0000256" key="12">
    <source>
        <dbReference type="ARBA" id="ARBA00022801"/>
    </source>
</evidence>
<feature type="domain" description="SAM" evidence="25">
    <location>
        <begin position="31"/>
        <end position="94"/>
    </location>
</feature>
<evidence type="ECO:0000256" key="1">
    <source>
        <dbReference type="ARBA" id="ARBA00004123"/>
    </source>
</evidence>
<keyword evidence="11" id="KW-0227">DNA damage</keyword>
<dbReference type="FunFam" id="1.10.3210.10:FF:000015">
    <property type="entry name" value="Deoxynucleoside triphosphate triphosphohydrolase SAMHD1"/>
    <property type="match status" value="1"/>
</dbReference>
<accession>A0A8C9VCC4</accession>
<evidence type="ECO:0000259" key="25">
    <source>
        <dbReference type="PROSITE" id="PS50105"/>
    </source>
</evidence>
<dbReference type="GO" id="GO:0006281">
    <property type="term" value="P:DNA repair"/>
    <property type="evidence" value="ECO:0007669"/>
    <property type="project" value="UniProtKB-KW"/>
</dbReference>
<keyword evidence="16" id="KW-0342">GTP-binding</keyword>
<dbReference type="InterPro" id="IPR001660">
    <property type="entry name" value="SAM"/>
</dbReference>
<dbReference type="PROSITE" id="PS50105">
    <property type="entry name" value="SAM_DOMAIN"/>
    <property type="match status" value="1"/>
</dbReference>
<gene>
    <name evidence="27" type="primary">SAMHD1</name>
    <name evidence="27" type="synonym">LOC108930788</name>
</gene>
<dbReference type="Gene3D" id="1.10.3210.10">
    <property type="entry name" value="Hypothetical protein af1432"/>
    <property type="match status" value="1"/>
</dbReference>
<evidence type="ECO:0000256" key="13">
    <source>
        <dbReference type="ARBA" id="ARBA00022833"/>
    </source>
</evidence>